<dbReference type="EMBL" id="MSPT01000016">
    <property type="protein sequence ID" value="ONK26295.1"/>
    <property type="molecule type" value="Genomic_DNA"/>
</dbReference>
<protein>
    <recommendedName>
        <fullName evidence="5">Phage protein</fullName>
    </recommendedName>
</protein>
<gene>
    <name evidence="2" type="ORF">BVE84_05480</name>
    <name evidence="1" type="ORF">BVE86_07420</name>
</gene>
<keyword evidence="4" id="KW-1185">Reference proteome</keyword>
<organism evidence="1 3">
    <name type="scientific">Streptococcus azizii</name>
    <dbReference type="NCBI Taxonomy" id="1579424"/>
    <lineage>
        <taxon>Bacteria</taxon>
        <taxon>Bacillati</taxon>
        <taxon>Bacillota</taxon>
        <taxon>Bacilli</taxon>
        <taxon>Lactobacillales</taxon>
        <taxon>Streptococcaceae</taxon>
        <taxon>Streptococcus</taxon>
    </lineage>
</organism>
<dbReference type="AlphaFoldDB" id="A0AB36JQ37"/>
<dbReference type="EMBL" id="MSPR01000009">
    <property type="protein sequence ID" value="ONK29042.1"/>
    <property type="molecule type" value="Genomic_DNA"/>
</dbReference>
<evidence type="ECO:0000313" key="4">
    <source>
        <dbReference type="Proteomes" id="UP000188946"/>
    </source>
</evidence>
<comment type="caution">
    <text evidence="1">The sequence shown here is derived from an EMBL/GenBank/DDBJ whole genome shotgun (WGS) entry which is preliminary data.</text>
</comment>
<dbReference type="Proteomes" id="UP000188600">
    <property type="component" value="Unassembled WGS sequence"/>
</dbReference>
<name>A0AB36JQ37_9STRE</name>
<evidence type="ECO:0000313" key="3">
    <source>
        <dbReference type="Proteomes" id="UP000188600"/>
    </source>
</evidence>
<proteinExistence type="predicted"/>
<dbReference type="Pfam" id="PF12363">
    <property type="entry name" value="Phage_TAC_12"/>
    <property type="match status" value="1"/>
</dbReference>
<sequence>MKQIEINGKKYDLYFGIDFIREMDKRYEVSGNGVKFGMGIQSSVIYLQDFNPVVIVDIILSATHTLKSIPSVADIETWIEEQGDNLEKVFDDFLSALKNAPMTKLKVTKMLEAIEKQAK</sequence>
<evidence type="ECO:0000313" key="1">
    <source>
        <dbReference type="EMBL" id="ONK26295.1"/>
    </source>
</evidence>
<evidence type="ECO:0000313" key="2">
    <source>
        <dbReference type="EMBL" id="ONK29042.1"/>
    </source>
</evidence>
<accession>A0AB36JQ37</accession>
<reference evidence="3 4" key="1">
    <citation type="submission" date="2016-12" db="EMBL/GenBank/DDBJ databases">
        <authorList>
            <person name="Gulvik C.A."/>
        </authorList>
    </citation>
    <scope>NUCLEOTIDE SEQUENCE [LARGE SCALE GENOMIC DNA]</scope>
    <source>
        <strain evidence="2 4">12-5202</strain>
        <strain evidence="1 3">12-5291</strain>
    </source>
</reference>
<dbReference type="InterPro" id="IPR024410">
    <property type="entry name" value="Phage_TAC_12"/>
</dbReference>
<evidence type="ECO:0008006" key="5">
    <source>
        <dbReference type="Google" id="ProtNLM"/>
    </source>
</evidence>
<dbReference type="RefSeq" id="WP_076996061.1">
    <property type="nucleotide sequence ID" value="NZ_MSPR01000009.1"/>
</dbReference>
<dbReference type="Proteomes" id="UP000188946">
    <property type="component" value="Unassembled WGS sequence"/>
</dbReference>